<proteinExistence type="predicted"/>
<accession>A0A7J7LT34</accession>
<name>A0A7J7LT34_9MAGN</name>
<reference evidence="2 3" key="1">
    <citation type="journal article" date="2020" name="IScience">
        <title>Genome Sequencing of the Endangered Kingdonia uniflora (Circaeasteraceae, Ranunculales) Reveals Potential Mechanisms of Evolutionary Specialization.</title>
        <authorList>
            <person name="Sun Y."/>
            <person name="Deng T."/>
            <person name="Zhang A."/>
            <person name="Moore M.J."/>
            <person name="Landis J.B."/>
            <person name="Lin N."/>
            <person name="Zhang H."/>
            <person name="Zhang X."/>
            <person name="Huang J."/>
            <person name="Zhang X."/>
            <person name="Sun H."/>
            <person name="Wang H."/>
        </authorList>
    </citation>
    <scope>NUCLEOTIDE SEQUENCE [LARGE SCALE GENOMIC DNA]</scope>
    <source>
        <strain evidence="2">TB1705</strain>
        <tissue evidence="2">Leaf</tissue>
    </source>
</reference>
<evidence type="ECO:0000313" key="3">
    <source>
        <dbReference type="Proteomes" id="UP000541444"/>
    </source>
</evidence>
<protein>
    <submittedName>
        <fullName evidence="2">Uncharacterized protein</fullName>
    </submittedName>
</protein>
<dbReference type="PANTHER" id="PTHR34211">
    <property type="entry name" value="CALCINEURIN-LIKE METALLO-PHOSPHOESTERASE SUPERFAMILY PROTEIN"/>
    <property type="match status" value="1"/>
</dbReference>
<keyword evidence="1" id="KW-1133">Transmembrane helix</keyword>
<dbReference type="Proteomes" id="UP000541444">
    <property type="component" value="Unassembled WGS sequence"/>
</dbReference>
<dbReference type="EMBL" id="JACGCM010002037">
    <property type="protein sequence ID" value="KAF6145694.1"/>
    <property type="molecule type" value="Genomic_DNA"/>
</dbReference>
<evidence type="ECO:0000313" key="2">
    <source>
        <dbReference type="EMBL" id="KAF6145694.1"/>
    </source>
</evidence>
<feature type="transmembrane region" description="Helical" evidence="1">
    <location>
        <begin position="39"/>
        <end position="64"/>
    </location>
</feature>
<evidence type="ECO:0000256" key="1">
    <source>
        <dbReference type="SAM" id="Phobius"/>
    </source>
</evidence>
<keyword evidence="1" id="KW-0472">Membrane</keyword>
<dbReference type="AlphaFoldDB" id="A0A7J7LT34"/>
<comment type="caution">
    <text evidence="2">The sequence shown here is derived from an EMBL/GenBank/DDBJ whole genome shotgun (WGS) entry which is preliminary data.</text>
</comment>
<sequence length="119" mass="13414">MMHTKIVATTQFQCTLDHILKGDSFSGNLKSFFDTAWRAFIYMIELSYVSLSRMLLLLITKISFISSKLSLKKRAIIGTLHVSVHMAIALILVLLLESSIEMYIHHCLLANLGLLSSLE</sequence>
<keyword evidence="1" id="KW-0812">Transmembrane</keyword>
<keyword evidence="3" id="KW-1185">Reference proteome</keyword>
<dbReference type="PANTHER" id="PTHR34211:SF3">
    <property type="entry name" value="CALCINEURIN-LIKE METALLO-PHOSPHOESTERASE SUPERFAMILY PROTEIN"/>
    <property type="match status" value="1"/>
</dbReference>
<organism evidence="2 3">
    <name type="scientific">Kingdonia uniflora</name>
    <dbReference type="NCBI Taxonomy" id="39325"/>
    <lineage>
        <taxon>Eukaryota</taxon>
        <taxon>Viridiplantae</taxon>
        <taxon>Streptophyta</taxon>
        <taxon>Embryophyta</taxon>
        <taxon>Tracheophyta</taxon>
        <taxon>Spermatophyta</taxon>
        <taxon>Magnoliopsida</taxon>
        <taxon>Ranunculales</taxon>
        <taxon>Circaeasteraceae</taxon>
        <taxon>Kingdonia</taxon>
    </lineage>
</organism>
<feature type="transmembrane region" description="Helical" evidence="1">
    <location>
        <begin position="76"/>
        <end position="96"/>
    </location>
</feature>
<gene>
    <name evidence="2" type="ORF">GIB67_028915</name>
</gene>